<keyword evidence="4" id="KW-0479">Metal-binding</keyword>
<protein>
    <recommendedName>
        <fullName evidence="15">lytic cellulose monooxygenase (C4-dehydrogenating)</fullName>
        <ecNumber evidence="15">1.14.99.56</ecNumber>
    </recommendedName>
</protein>
<dbReference type="EMBL" id="ML977315">
    <property type="protein sequence ID" value="KAF2119739.1"/>
    <property type="molecule type" value="Genomic_DNA"/>
</dbReference>
<evidence type="ECO:0000256" key="8">
    <source>
        <dbReference type="ARBA" id="ARBA00023008"/>
    </source>
</evidence>
<dbReference type="OrthoDB" id="6038816at2759"/>
<keyword evidence="5 16" id="KW-0732">Signal</keyword>
<proteinExistence type="inferred from homology"/>
<dbReference type="InterPro" id="IPR005103">
    <property type="entry name" value="AA9_LPMO"/>
</dbReference>
<accession>A0A6A5ZK42</accession>
<evidence type="ECO:0000313" key="19">
    <source>
        <dbReference type="Proteomes" id="UP000799770"/>
    </source>
</evidence>
<comment type="similarity">
    <text evidence="13">Belongs to the polysaccharide monooxygenase AA9 family.</text>
</comment>
<dbReference type="PANTHER" id="PTHR33353">
    <property type="entry name" value="PUTATIVE (AFU_ORTHOLOGUE AFUA_1G12560)-RELATED"/>
    <property type="match status" value="1"/>
</dbReference>
<keyword evidence="6" id="KW-0136">Cellulose degradation</keyword>
<keyword evidence="9" id="KW-0503">Monooxygenase</keyword>
<gene>
    <name evidence="18" type="ORF">BDV96DRAFT_596423</name>
</gene>
<keyword evidence="19" id="KW-1185">Reference proteome</keyword>
<feature type="chain" id="PRO_5025637650" description="lytic cellulose monooxygenase (C4-dehydrogenating)" evidence="16">
    <location>
        <begin position="19"/>
        <end position="268"/>
    </location>
</feature>
<evidence type="ECO:0000256" key="15">
    <source>
        <dbReference type="ARBA" id="ARBA00047174"/>
    </source>
</evidence>
<feature type="signal peptide" evidence="16">
    <location>
        <begin position="1"/>
        <end position="18"/>
    </location>
</feature>
<evidence type="ECO:0000256" key="5">
    <source>
        <dbReference type="ARBA" id="ARBA00022729"/>
    </source>
</evidence>
<comment type="subcellular location">
    <subcellularLocation>
        <location evidence="2">Secreted</location>
    </subcellularLocation>
</comment>
<keyword evidence="7" id="KW-0560">Oxidoreductase</keyword>
<dbReference type="GO" id="GO:0046872">
    <property type="term" value="F:metal ion binding"/>
    <property type="evidence" value="ECO:0007669"/>
    <property type="project" value="UniProtKB-KW"/>
</dbReference>
<evidence type="ECO:0000259" key="17">
    <source>
        <dbReference type="Pfam" id="PF03443"/>
    </source>
</evidence>
<evidence type="ECO:0000256" key="7">
    <source>
        <dbReference type="ARBA" id="ARBA00023002"/>
    </source>
</evidence>
<evidence type="ECO:0000256" key="6">
    <source>
        <dbReference type="ARBA" id="ARBA00023001"/>
    </source>
</evidence>
<keyword evidence="3" id="KW-0964">Secreted</keyword>
<dbReference type="PANTHER" id="PTHR33353:SF10">
    <property type="entry name" value="ENDO-BETA-1,4-GLUCANASE D"/>
    <property type="match status" value="1"/>
</dbReference>
<keyword evidence="10" id="KW-1015">Disulfide bond</keyword>
<evidence type="ECO:0000313" key="18">
    <source>
        <dbReference type="EMBL" id="KAF2119739.1"/>
    </source>
</evidence>
<keyword evidence="11" id="KW-0119">Carbohydrate metabolism</keyword>
<dbReference type="GO" id="GO:0030245">
    <property type="term" value="P:cellulose catabolic process"/>
    <property type="evidence" value="ECO:0007669"/>
    <property type="project" value="UniProtKB-KW"/>
</dbReference>
<evidence type="ECO:0000256" key="10">
    <source>
        <dbReference type="ARBA" id="ARBA00023157"/>
    </source>
</evidence>
<feature type="domain" description="Auxiliary Activity family 9 catalytic" evidence="17">
    <location>
        <begin position="19"/>
        <end position="242"/>
    </location>
</feature>
<reference evidence="18" key="1">
    <citation type="journal article" date="2020" name="Stud. Mycol.">
        <title>101 Dothideomycetes genomes: a test case for predicting lifestyles and emergence of pathogens.</title>
        <authorList>
            <person name="Haridas S."/>
            <person name="Albert R."/>
            <person name="Binder M."/>
            <person name="Bloem J."/>
            <person name="Labutti K."/>
            <person name="Salamov A."/>
            <person name="Andreopoulos B."/>
            <person name="Baker S."/>
            <person name="Barry K."/>
            <person name="Bills G."/>
            <person name="Bluhm B."/>
            <person name="Cannon C."/>
            <person name="Castanera R."/>
            <person name="Culley D."/>
            <person name="Daum C."/>
            <person name="Ezra D."/>
            <person name="Gonzalez J."/>
            <person name="Henrissat B."/>
            <person name="Kuo A."/>
            <person name="Liang C."/>
            <person name="Lipzen A."/>
            <person name="Lutzoni F."/>
            <person name="Magnuson J."/>
            <person name="Mondo S."/>
            <person name="Nolan M."/>
            <person name="Ohm R."/>
            <person name="Pangilinan J."/>
            <person name="Park H.-J."/>
            <person name="Ramirez L."/>
            <person name="Alfaro M."/>
            <person name="Sun H."/>
            <person name="Tritt A."/>
            <person name="Yoshinaga Y."/>
            <person name="Zwiers L.-H."/>
            <person name="Turgeon B."/>
            <person name="Goodwin S."/>
            <person name="Spatafora J."/>
            <person name="Crous P."/>
            <person name="Grigoriev I."/>
        </authorList>
    </citation>
    <scope>NUCLEOTIDE SEQUENCE</scope>
    <source>
        <strain evidence="18">CBS 627.86</strain>
    </source>
</reference>
<evidence type="ECO:0000256" key="14">
    <source>
        <dbReference type="ARBA" id="ARBA00045077"/>
    </source>
</evidence>
<evidence type="ECO:0000256" key="12">
    <source>
        <dbReference type="ARBA" id="ARBA00023326"/>
    </source>
</evidence>
<comment type="cofactor">
    <cofactor evidence="1">
        <name>Cu(2+)</name>
        <dbReference type="ChEBI" id="CHEBI:29036"/>
    </cofactor>
</comment>
<dbReference type="EC" id="1.14.99.56" evidence="15"/>
<evidence type="ECO:0000256" key="16">
    <source>
        <dbReference type="SAM" id="SignalP"/>
    </source>
</evidence>
<keyword evidence="18" id="KW-0378">Hydrolase</keyword>
<sequence length="268" mass="29645">MKASNVACLALLSPITLAHYTFGHLVVNKTITERWRYVRDVATQPGWETTPEGIGKFYPQYNLTSTNMTCGRAAINAAPTTQTATVIAGEEVGFYLLDWNLKETMYTSKSHTMGHYGPAQAYLAKAPNDDLTTFSGIDADWLKIGYFGPKNDSDWSTYMQNGVNFTLPAKTPPGKYLLRFEHFTLNYWYQFDDGTWDNSPSEFFVNCAQINVVSPGGGIIESKDMIKIPGPAYGPNATGILVPEEMAGRLPFKGLLNYKPPGPVVWTG</sequence>
<evidence type="ECO:0000256" key="11">
    <source>
        <dbReference type="ARBA" id="ARBA00023277"/>
    </source>
</evidence>
<evidence type="ECO:0000256" key="3">
    <source>
        <dbReference type="ARBA" id="ARBA00022525"/>
    </source>
</evidence>
<dbReference type="Gene3D" id="2.70.50.70">
    <property type="match status" value="1"/>
</dbReference>
<dbReference type="AlphaFoldDB" id="A0A6A5ZK42"/>
<evidence type="ECO:0000256" key="4">
    <source>
        <dbReference type="ARBA" id="ARBA00022723"/>
    </source>
</evidence>
<dbReference type="GO" id="GO:0005576">
    <property type="term" value="C:extracellular region"/>
    <property type="evidence" value="ECO:0007669"/>
    <property type="project" value="UniProtKB-SubCell"/>
</dbReference>
<comment type="catalytic activity">
    <reaction evidence="14">
        <text>[(1-&gt;4)-beta-D-glucosyl]n+m + reduced acceptor + O2 = 4-dehydro-beta-D-glucosyl-[(1-&gt;4)-beta-D-glucosyl]n-1 + [(1-&gt;4)-beta-D-glucosyl]m + acceptor + H2O.</text>
        <dbReference type="EC" id="1.14.99.56"/>
    </reaction>
</comment>
<keyword evidence="12" id="KW-0624">Polysaccharide degradation</keyword>
<evidence type="ECO:0000256" key="2">
    <source>
        <dbReference type="ARBA" id="ARBA00004613"/>
    </source>
</evidence>
<name>A0A6A5ZK42_9PLEO</name>
<dbReference type="InterPro" id="IPR049892">
    <property type="entry name" value="AA9"/>
</dbReference>
<evidence type="ECO:0000256" key="13">
    <source>
        <dbReference type="ARBA" id="ARBA00044502"/>
    </source>
</evidence>
<keyword evidence="8" id="KW-0186">Copper</keyword>
<dbReference type="Proteomes" id="UP000799770">
    <property type="component" value="Unassembled WGS sequence"/>
</dbReference>
<evidence type="ECO:0000256" key="9">
    <source>
        <dbReference type="ARBA" id="ARBA00023033"/>
    </source>
</evidence>
<evidence type="ECO:0000256" key="1">
    <source>
        <dbReference type="ARBA" id="ARBA00001973"/>
    </source>
</evidence>
<dbReference type="GO" id="GO:0004497">
    <property type="term" value="F:monooxygenase activity"/>
    <property type="evidence" value="ECO:0007669"/>
    <property type="project" value="UniProtKB-KW"/>
</dbReference>
<dbReference type="Pfam" id="PF03443">
    <property type="entry name" value="AA9"/>
    <property type="match status" value="1"/>
</dbReference>
<dbReference type="GO" id="GO:0016787">
    <property type="term" value="F:hydrolase activity"/>
    <property type="evidence" value="ECO:0007669"/>
    <property type="project" value="UniProtKB-KW"/>
</dbReference>
<organism evidence="18 19">
    <name type="scientific">Lophiotrema nucula</name>
    <dbReference type="NCBI Taxonomy" id="690887"/>
    <lineage>
        <taxon>Eukaryota</taxon>
        <taxon>Fungi</taxon>
        <taxon>Dikarya</taxon>
        <taxon>Ascomycota</taxon>
        <taxon>Pezizomycotina</taxon>
        <taxon>Dothideomycetes</taxon>
        <taxon>Pleosporomycetidae</taxon>
        <taxon>Pleosporales</taxon>
        <taxon>Lophiotremataceae</taxon>
        <taxon>Lophiotrema</taxon>
    </lineage>
</organism>